<dbReference type="AlphaFoldDB" id="A0A8J6NP41"/>
<dbReference type="Proteomes" id="UP000614469">
    <property type="component" value="Unassembled WGS sequence"/>
</dbReference>
<dbReference type="Pfam" id="PF04951">
    <property type="entry name" value="Peptidase_M55"/>
    <property type="match status" value="1"/>
</dbReference>
<organism evidence="1 2">
    <name type="scientific">Candidatus Desulfolinea nitratireducens</name>
    <dbReference type="NCBI Taxonomy" id="2841698"/>
    <lineage>
        <taxon>Bacteria</taxon>
        <taxon>Bacillati</taxon>
        <taxon>Chloroflexota</taxon>
        <taxon>Anaerolineae</taxon>
        <taxon>Anaerolineales</taxon>
        <taxon>Anaerolineales incertae sedis</taxon>
        <taxon>Candidatus Desulfolinea</taxon>
    </lineage>
</organism>
<reference evidence="1 2" key="1">
    <citation type="submission" date="2020-08" db="EMBL/GenBank/DDBJ databases">
        <title>Bridging the membrane lipid divide: bacteria of the FCB group superphylum have the potential to synthesize archaeal ether lipids.</title>
        <authorList>
            <person name="Villanueva L."/>
            <person name="Von Meijenfeldt F.A.B."/>
            <person name="Westbye A.B."/>
            <person name="Yadav S."/>
            <person name="Hopmans E.C."/>
            <person name="Dutilh B.E."/>
            <person name="Sinninghe Damste J.S."/>
        </authorList>
    </citation>
    <scope>NUCLEOTIDE SEQUENCE [LARGE SCALE GENOMIC DNA]</scope>
    <source>
        <strain evidence="1">NIOZ-UU36</strain>
    </source>
</reference>
<dbReference type="EMBL" id="JACNJN010000176">
    <property type="protein sequence ID" value="MBC8336603.1"/>
    <property type="molecule type" value="Genomic_DNA"/>
</dbReference>
<proteinExistence type="predicted"/>
<protein>
    <submittedName>
        <fullName evidence="1">M55 family metallopeptidase</fullName>
    </submittedName>
</protein>
<gene>
    <name evidence="1" type="ORF">H8E29_15180</name>
</gene>
<sequence length="88" mass="9647">QEMIQAAAVRAVQRLTEGAVQRLTEGNAPKPFRLVEPINGRVQFHFIEMADSASRLPGATRLDGTTIEFRSSDMPTAYQSFRAVVGLA</sequence>
<dbReference type="SUPFAM" id="SSF63992">
    <property type="entry name" value="Dipeptide transport protein"/>
    <property type="match status" value="1"/>
</dbReference>
<accession>A0A8J6NP41</accession>
<name>A0A8J6NP41_9CHLR</name>
<dbReference type="Gene3D" id="3.30.1360.130">
    <property type="entry name" value="Dipeptide transport protein"/>
    <property type="match status" value="1"/>
</dbReference>
<comment type="caution">
    <text evidence="1">The sequence shown here is derived from an EMBL/GenBank/DDBJ whole genome shotgun (WGS) entry which is preliminary data.</text>
</comment>
<dbReference type="InterPro" id="IPR036177">
    <property type="entry name" value="Peptidase_M55_sf"/>
</dbReference>
<feature type="non-terminal residue" evidence="1">
    <location>
        <position position="1"/>
    </location>
</feature>
<dbReference type="InterPro" id="IPR007035">
    <property type="entry name" value="Peptidase_M55"/>
</dbReference>
<evidence type="ECO:0000313" key="2">
    <source>
        <dbReference type="Proteomes" id="UP000614469"/>
    </source>
</evidence>
<evidence type="ECO:0000313" key="1">
    <source>
        <dbReference type="EMBL" id="MBC8336603.1"/>
    </source>
</evidence>